<evidence type="ECO:0000259" key="21">
    <source>
        <dbReference type="PROSITE" id="PS50011"/>
    </source>
</evidence>
<feature type="transmembrane region" description="Helical" evidence="20">
    <location>
        <begin position="830"/>
        <end position="849"/>
    </location>
</feature>
<evidence type="ECO:0000256" key="19">
    <source>
        <dbReference type="ARBA" id="ARBA00048679"/>
    </source>
</evidence>
<organism evidence="24 25">
    <name type="scientific">Carnegiea gigantea</name>
    <dbReference type="NCBI Taxonomy" id="171969"/>
    <lineage>
        <taxon>Eukaryota</taxon>
        <taxon>Viridiplantae</taxon>
        <taxon>Streptophyta</taxon>
        <taxon>Embryophyta</taxon>
        <taxon>Tracheophyta</taxon>
        <taxon>Spermatophyta</taxon>
        <taxon>Magnoliopsida</taxon>
        <taxon>eudicotyledons</taxon>
        <taxon>Gunneridae</taxon>
        <taxon>Pentapetalae</taxon>
        <taxon>Caryophyllales</taxon>
        <taxon>Cactineae</taxon>
        <taxon>Cactaceae</taxon>
        <taxon>Cactoideae</taxon>
        <taxon>Echinocereeae</taxon>
        <taxon>Carnegiea</taxon>
    </lineage>
</organism>
<dbReference type="PANTHER" id="PTHR27002:SF932">
    <property type="entry name" value="RECEPTOR-LIKE SERINE_THREONINE-PROTEIN KINASE"/>
    <property type="match status" value="1"/>
</dbReference>
<gene>
    <name evidence="24" type="ORF">Cgig2_003318</name>
</gene>
<dbReference type="Gene3D" id="3.30.200.20">
    <property type="entry name" value="Phosphorylase Kinase, domain 1"/>
    <property type="match status" value="2"/>
</dbReference>
<evidence type="ECO:0000259" key="22">
    <source>
        <dbReference type="PROSITE" id="PS50927"/>
    </source>
</evidence>
<feature type="domain" description="Apple" evidence="23">
    <location>
        <begin position="22"/>
        <end position="104"/>
    </location>
</feature>
<evidence type="ECO:0000256" key="14">
    <source>
        <dbReference type="ARBA" id="ARBA00023136"/>
    </source>
</evidence>
<dbReference type="PROSITE" id="PS50948">
    <property type="entry name" value="PAN"/>
    <property type="match status" value="2"/>
</dbReference>
<feature type="transmembrane region" description="Helical" evidence="20">
    <location>
        <begin position="386"/>
        <end position="408"/>
    </location>
</feature>
<keyword evidence="8" id="KW-0732">Signal</keyword>
<evidence type="ECO:0000256" key="10">
    <source>
        <dbReference type="ARBA" id="ARBA00022741"/>
    </source>
</evidence>
<evidence type="ECO:0000256" key="16">
    <source>
        <dbReference type="ARBA" id="ARBA00023170"/>
    </source>
</evidence>
<keyword evidence="16" id="KW-0675">Receptor</keyword>
<feature type="domain" description="Bulb-type lectin" evidence="22">
    <location>
        <begin position="413"/>
        <end position="535"/>
    </location>
</feature>
<keyword evidence="9" id="KW-0430">Lectin</keyword>
<evidence type="ECO:0000256" key="7">
    <source>
        <dbReference type="ARBA" id="ARBA00022692"/>
    </source>
</evidence>
<dbReference type="FunFam" id="3.30.200.20:FF:000330">
    <property type="entry name" value="G-type lectin S-receptor-like serine/threonine-protein kinase At4g03230"/>
    <property type="match status" value="1"/>
</dbReference>
<evidence type="ECO:0000256" key="6">
    <source>
        <dbReference type="ARBA" id="ARBA00022679"/>
    </source>
</evidence>
<keyword evidence="11" id="KW-0418">Kinase</keyword>
<keyword evidence="10" id="KW-0547">Nucleotide-binding</keyword>
<dbReference type="GO" id="GO:0004674">
    <property type="term" value="F:protein serine/threonine kinase activity"/>
    <property type="evidence" value="ECO:0007669"/>
    <property type="project" value="UniProtKB-KW"/>
</dbReference>
<dbReference type="PROSITE" id="PS50011">
    <property type="entry name" value="PROTEIN_KINASE_DOM"/>
    <property type="match status" value="2"/>
</dbReference>
<feature type="transmembrane region" description="Helical" evidence="20">
    <location>
        <begin position="115"/>
        <end position="137"/>
    </location>
</feature>
<comment type="catalytic activity">
    <reaction evidence="18">
        <text>L-threonyl-[protein] + ATP = O-phospho-L-threonyl-[protein] + ADP + H(+)</text>
        <dbReference type="Rhea" id="RHEA:46608"/>
        <dbReference type="Rhea" id="RHEA-COMP:11060"/>
        <dbReference type="Rhea" id="RHEA-COMP:11605"/>
        <dbReference type="ChEBI" id="CHEBI:15378"/>
        <dbReference type="ChEBI" id="CHEBI:30013"/>
        <dbReference type="ChEBI" id="CHEBI:30616"/>
        <dbReference type="ChEBI" id="CHEBI:61977"/>
        <dbReference type="ChEBI" id="CHEBI:456216"/>
        <dbReference type="EC" id="2.7.11.1"/>
    </reaction>
</comment>
<evidence type="ECO:0000256" key="18">
    <source>
        <dbReference type="ARBA" id="ARBA00047899"/>
    </source>
</evidence>
<dbReference type="Pfam" id="PF01453">
    <property type="entry name" value="B_lectin"/>
    <property type="match status" value="1"/>
</dbReference>
<keyword evidence="13 20" id="KW-1133">Transmembrane helix</keyword>
<evidence type="ECO:0000256" key="9">
    <source>
        <dbReference type="ARBA" id="ARBA00022734"/>
    </source>
</evidence>
<dbReference type="InterPro" id="IPR036426">
    <property type="entry name" value="Bulb-type_lectin_dom_sf"/>
</dbReference>
<proteinExistence type="predicted"/>
<evidence type="ECO:0000256" key="12">
    <source>
        <dbReference type="ARBA" id="ARBA00022840"/>
    </source>
</evidence>
<dbReference type="SUPFAM" id="SSF56112">
    <property type="entry name" value="Protein kinase-like (PK-like)"/>
    <property type="match status" value="2"/>
</dbReference>
<evidence type="ECO:0000313" key="24">
    <source>
        <dbReference type="EMBL" id="KAJ8434879.1"/>
    </source>
</evidence>
<feature type="domain" description="Protein kinase" evidence="21">
    <location>
        <begin position="916"/>
        <end position="1206"/>
    </location>
</feature>
<keyword evidence="12" id="KW-0067">ATP-binding</keyword>
<dbReference type="OrthoDB" id="1934880at2759"/>
<dbReference type="SMART" id="SM00473">
    <property type="entry name" value="PAN_AP"/>
    <property type="match status" value="2"/>
</dbReference>
<dbReference type="SMART" id="SM00108">
    <property type="entry name" value="B_lectin"/>
    <property type="match status" value="1"/>
</dbReference>
<dbReference type="Gene3D" id="1.10.510.10">
    <property type="entry name" value="Transferase(Phosphotransferase) domain 1"/>
    <property type="match status" value="2"/>
</dbReference>
<dbReference type="FunFam" id="1.10.510.10:FF:000060">
    <property type="entry name" value="G-type lectin S-receptor-like serine/threonine-protein kinase"/>
    <property type="match status" value="2"/>
</dbReference>
<keyword evidence="15" id="KW-1015">Disulfide bond</keyword>
<evidence type="ECO:0000259" key="23">
    <source>
        <dbReference type="PROSITE" id="PS50948"/>
    </source>
</evidence>
<dbReference type="EMBL" id="JAKOGI010000446">
    <property type="protein sequence ID" value="KAJ8434879.1"/>
    <property type="molecule type" value="Genomic_DNA"/>
</dbReference>
<reference evidence="24" key="1">
    <citation type="submission" date="2022-04" db="EMBL/GenBank/DDBJ databases">
        <title>Carnegiea gigantea Genome sequencing and assembly v2.</title>
        <authorList>
            <person name="Copetti D."/>
            <person name="Sanderson M.J."/>
            <person name="Burquez A."/>
            <person name="Wojciechowski M.F."/>
        </authorList>
    </citation>
    <scope>NUCLEOTIDE SEQUENCE</scope>
    <source>
        <strain evidence="24">SGP5-SGP5p</strain>
        <tissue evidence="24">Aerial part</tissue>
    </source>
</reference>
<evidence type="ECO:0000256" key="15">
    <source>
        <dbReference type="ARBA" id="ARBA00023157"/>
    </source>
</evidence>
<evidence type="ECO:0000256" key="20">
    <source>
        <dbReference type="SAM" id="Phobius"/>
    </source>
</evidence>
<keyword evidence="5" id="KW-0245">EGF-like domain</keyword>
<feature type="domain" description="Apple" evidence="23">
    <location>
        <begin position="735"/>
        <end position="817"/>
    </location>
</feature>
<dbReference type="Pfam" id="PF07714">
    <property type="entry name" value="PK_Tyr_Ser-Thr"/>
    <property type="match status" value="1"/>
</dbReference>
<comment type="caution">
    <text evidence="24">The sequence shown here is derived from an EMBL/GenBank/DDBJ whole genome shotgun (WGS) entry which is preliminary data.</text>
</comment>
<evidence type="ECO:0000313" key="25">
    <source>
        <dbReference type="Proteomes" id="UP001153076"/>
    </source>
</evidence>
<evidence type="ECO:0000256" key="2">
    <source>
        <dbReference type="ARBA" id="ARBA00012513"/>
    </source>
</evidence>
<dbReference type="CDD" id="cd14066">
    <property type="entry name" value="STKc_IRAK"/>
    <property type="match status" value="1"/>
</dbReference>
<dbReference type="PROSITE" id="PS50927">
    <property type="entry name" value="BULB_LECTIN"/>
    <property type="match status" value="1"/>
</dbReference>
<protein>
    <recommendedName>
        <fullName evidence="2">non-specific serine/threonine protein kinase</fullName>
        <ecNumber evidence="2">2.7.11.1</ecNumber>
    </recommendedName>
</protein>
<evidence type="ECO:0000256" key="1">
    <source>
        <dbReference type="ARBA" id="ARBA00004251"/>
    </source>
</evidence>
<keyword evidence="4" id="KW-0723">Serine/threonine-protein kinase</keyword>
<name>A0A9Q1QAV7_9CARY</name>
<evidence type="ECO:0000256" key="13">
    <source>
        <dbReference type="ARBA" id="ARBA00022989"/>
    </source>
</evidence>
<evidence type="ECO:0000256" key="3">
    <source>
        <dbReference type="ARBA" id="ARBA00022475"/>
    </source>
</evidence>
<evidence type="ECO:0000256" key="5">
    <source>
        <dbReference type="ARBA" id="ARBA00022536"/>
    </source>
</evidence>
<dbReference type="Pfam" id="PF08276">
    <property type="entry name" value="PAN_2"/>
    <property type="match status" value="2"/>
</dbReference>
<dbReference type="InterPro" id="IPR001480">
    <property type="entry name" value="Bulb-type_lectin_dom"/>
</dbReference>
<dbReference type="GO" id="GO:0005886">
    <property type="term" value="C:plasma membrane"/>
    <property type="evidence" value="ECO:0007669"/>
    <property type="project" value="UniProtKB-SubCell"/>
</dbReference>
<keyword evidence="7 20" id="KW-0812">Transmembrane</keyword>
<sequence>MFEGFEPRNKAEWSKGDWSGGCVRTKQLQGKDDGFLRLKMMKVPDHPEWRLGLDQDGCRTQCLKNCSCLAYAYDTGIGCMTCSTSLVDIQEFSVGGVDLYLRLASSELGTNKVKVIIAVTGSLLAIAVVALLLWFTWKRRAQEQGLNLIHIMKNTAHNSTATDNDHVTGDKKCKEKLEELPLFKYESLAAATNNFSESNKLRRGGFGTVYKKKKILDWNKRFNIIEGICRGLECLHKDSRLRIIHRDLKASNCLLDKKLNPKISDFGMARIFTAEQDHANTRTVVGTYGYMSPEYAMQGLFSEKSDVFSFGVLLLEIISGERNGIFSDDDDEQSLTLLGYDYCASKNLQETGQAFLQSSPCLMGIFQISHIQKGLDLLMVMGNLRLCGIISIFSVILKFVSFTLFFALGSNANDTITQGQVCRDGQILVSAGGSFEFGFFSPPNSTLRYVGIWYSNTSVQSVIWVANRNTPLTGKDGSLSIGSDGNLIILDGKESIVWSSNSSANFASKYTGTLLDDGNFVIRSIHCNSIAGSYGICWQSFDHPTDTYLPGMRVHFNENKGEIHTFTSWKSESDPSSGNYSMGVDPRAAPQIVIWEGTNRRWRSGFFTGMMFTGVPTMTVFYSSGFKISNADPQGNLYFTYSPSNRSYTSFEFKITWDGFEKSFFRVNGGYDWNMLQMEPSHPCDVYNKCGAHGYCSMAGNTICNCFQGFKPKYQDQWDSRNWSGGCVRKTTLQCETNNSLIRQDSFLEVHNVKLPDFAGLFDEVGDKQGCEKQCLQTCSCRAYAFVTGIGCMAWGDELIDIQQFSSDGNTLHIRVAGLDTKASLSGPKIAAIVLSVVSLLCIIIFLLWKFRSQVKAVLQTKRYNNEGLTTQLRKSQGYSTEISGSQEISRDQDLVKAQDLPMFNYNLVASATNFFSEENKLGEGGFGPVYKGMLPDGQEIAVKKLSRKSGQGMEEFKNEILLIAKLQHRNLVRILGFCMDGEEKMLIYEYMPKKSLDGFIFGQQKQGQLDWRKRSTIIEGVARGLLYLHRDARCKIIHRDLKASNILLDQDMNAKISDFGMARMFGGDQQHMNTNRVVGTYGYMSPEYAMEGIFSEKSDVYSFGVLLLEIITGRRNTSFRSSEYVTLVEYAWQIWKEGKAVELVDSSIRNSSPSDEVSRYVHIAMLCVQDSAVYRPVMSQVVLWLESDTVALPIPKEPTLTHSLFKGSVEIDSRNEVHDVGSLTISTMVPR</sequence>
<dbReference type="InterPro" id="IPR011009">
    <property type="entry name" value="Kinase-like_dom_sf"/>
</dbReference>
<keyword evidence="25" id="KW-1185">Reference proteome</keyword>
<dbReference type="FunFam" id="2.90.10.10:FF:000005">
    <property type="entry name" value="G-type lectin S-receptor-like serine/threonine-protein kinase"/>
    <property type="match status" value="1"/>
</dbReference>
<dbReference type="InterPro" id="IPR003609">
    <property type="entry name" value="Pan_app"/>
</dbReference>
<dbReference type="Gene3D" id="2.90.10.10">
    <property type="entry name" value="Bulb-type lectin domain"/>
    <property type="match status" value="1"/>
</dbReference>
<dbReference type="SUPFAM" id="SSF51110">
    <property type="entry name" value="alpha-D-mannose-specific plant lectins"/>
    <property type="match status" value="1"/>
</dbReference>
<evidence type="ECO:0000256" key="8">
    <source>
        <dbReference type="ARBA" id="ARBA00022729"/>
    </source>
</evidence>
<evidence type="ECO:0000256" key="4">
    <source>
        <dbReference type="ARBA" id="ARBA00022527"/>
    </source>
</evidence>
<dbReference type="InterPro" id="IPR000858">
    <property type="entry name" value="S_locus_glycoprot_dom"/>
</dbReference>
<dbReference type="InterPro" id="IPR000719">
    <property type="entry name" value="Prot_kinase_dom"/>
</dbReference>
<keyword evidence="3" id="KW-1003">Cell membrane</keyword>
<dbReference type="EC" id="2.7.11.1" evidence="2"/>
<dbReference type="GO" id="GO:0048544">
    <property type="term" value="P:recognition of pollen"/>
    <property type="evidence" value="ECO:0007669"/>
    <property type="project" value="InterPro"/>
</dbReference>
<feature type="domain" description="Protein kinase" evidence="21">
    <location>
        <begin position="97"/>
        <end position="375"/>
    </location>
</feature>
<dbReference type="Pfam" id="PF00069">
    <property type="entry name" value="Pkinase"/>
    <property type="match status" value="1"/>
</dbReference>
<keyword evidence="6" id="KW-0808">Transferase</keyword>
<dbReference type="AlphaFoldDB" id="A0A9Q1QAV7"/>
<dbReference type="GO" id="GO:0030246">
    <property type="term" value="F:carbohydrate binding"/>
    <property type="evidence" value="ECO:0007669"/>
    <property type="project" value="UniProtKB-KW"/>
</dbReference>
<dbReference type="CDD" id="cd00028">
    <property type="entry name" value="B_lectin"/>
    <property type="match status" value="1"/>
</dbReference>
<dbReference type="Pfam" id="PF00954">
    <property type="entry name" value="S_locus_glycop"/>
    <property type="match status" value="1"/>
</dbReference>
<keyword evidence="14 20" id="KW-0472">Membrane</keyword>
<dbReference type="InterPro" id="IPR001245">
    <property type="entry name" value="Ser-Thr/Tyr_kinase_cat_dom"/>
</dbReference>
<dbReference type="PANTHER" id="PTHR27002">
    <property type="entry name" value="RECEPTOR-LIKE SERINE/THREONINE-PROTEIN KINASE SD1-8"/>
    <property type="match status" value="1"/>
</dbReference>
<dbReference type="SMART" id="SM00220">
    <property type="entry name" value="S_TKc"/>
    <property type="match status" value="1"/>
</dbReference>
<comment type="subcellular location">
    <subcellularLocation>
        <location evidence="1">Cell membrane</location>
        <topology evidence="1">Single-pass type I membrane protein</topology>
    </subcellularLocation>
</comment>
<dbReference type="Proteomes" id="UP001153076">
    <property type="component" value="Unassembled WGS sequence"/>
</dbReference>
<dbReference type="PROSITE" id="PS00108">
    <property type="entry name" value="PROTEIN_KINASE_ST"/>
    <property type="match status" value="2"/>
</dbReference>
<comment type="catalytic activity">
    <reaction evidence="19">
        <text>L-seryl-[protein] + ATP = O-phospho-L-seryl-[protein] + ADP + H(+)</text>
        <dbReference type="Rhea" id="RHEA:17989"/>
        <dbReference type="Rhea" id="RHEA-COMP:9863"/>
        <dbReference type="Rhea" id="RHEA-COMP:11604"/>
        <dbReference type="ChEBI" id="CHEBI:15378"/>
        <dbReference type="ChEBI" id="CHEBI:29999"/>
        <dbReference type="ChEBI" id="CHEBI:30616"/>
        <dbReference type="ChEBI" id="CHEBI:83421"/>
        <dbReference type="ChEBI" id="CHEBI:456216"/>
        <dbReference type="EC" id="2.7.11.1"/>
    </reaction>
</comment>
<dbReference type="CDD" id="cd01098">
    <property type="entry name" value="PAN_AP_plant"/>
    <property type="match status" value="2"/>
</dbReference>
<dbReference type="GO" id="GO:0005524">
    <property type="term" value="F:ATP binding"/>
    <property type="evidence" value="ECO:0007669"/>
    <property type="project" value="UniProtKB-KW"/>
</dbReference>
<evidence type="ECO:0000256" key="17">
    <source>
        <dbReference type="ARBA" id="ARBA00023180"/>
    </source>
</evidence>
<evidence type="ECO:0000256" key="11">
    <source>
        <dbReference type="ARBA" id="ARBA00022777"/>
    </source>
</evidence>
<accession>A0A9Q1QAV7</accession>
<dbReference type="InterPro" id="IPR008271">
    <property type="entry name" value="Ser/Thr_kinase_AS"/>
</dbReference>
<keyword evidence="17" id="KW-0325">Glycoprotein</keyword>